<gene>
    <name evidence="1" type="ORF">SCALOS_LOCUS1168</name>
</gene>
<accession>A0ACA9K429</accession>
<dbReference type="Proteomes" id="UP000789860">
    <property type="component" value="Unassembled WGS sequence"/>
</dbReference>
<protein>
    <submittedName>
        <fullName evidence="1">298_t:CDS:1</fullName>
    </submittedName>
</protein>
<reference evidence="1" key="1">
    <citation type="submission" date="2021-06" db="EMBL/GenBank/DDBJ databases">
        <authorList>
            <person name="Kallberg Y."/>
            <person name="Tangrot J."/>
            <person name="Rosling A."/>
        </authorList>
    </citation>
    <scope>NUCLEOTIDE SEQUENCE</scope>
    <source>
        <strain evidence="1">AU212A</strain>
    </source>
</reference>
<dbReference type="EMBL" id="CAJVPM010000731">
    <property type="protein sequence ID" value="CAG8450647.1"/>
    <property type="molecule type" value="Genomic_DNA"/>
</dbReference>
<sequence length="165" mass="18540">MSSNNSKQKKPLTNSSNWEEQNNENKTIDKKAHDTMQNNTDVTKTTNTCVKTANKSHLETSTNISNRKTISTPSSLTQEIYINEHPKNSSTEKQQDISRTSESNNTQASVSKRTEDITITIEDTNMEKDSKTQKISLTNATTSDKKIVQEVNSPIVIIDNNNHKL</sequence>
<proteinExistence type="predicted"/>
<comment type="caution">
    <text evidence="1">The sequence shown here is derived from an EMBL/GenBank/DDBJ whole genome shotgun (WGS) entry which is preliminary data.</text>
</comment>
<name>A0ACA9K429_9GLOM</name>
<evidence type="ECO:0000313" key="1">
    <source>
        <dbReference type="EMBL" id="CAG8450647.1"/>
    </source>
</evidence>
<evidence type="ECO:0000313" key="2">
    <source>
        <dbReference type="Proteomes" id="UP000789860"/>
    </source>
</evidence>
<organism evidence="1 2">
    <name type="scientific">Scutellospora calospora</name>
    <dbReference type="NCBI Taxonomy" id="85575"/>
    <lineage>
        <taxon>Eukaryota</taxon>
        <taxon>Fungi</taxon>
        <taxon>Fungi incertae sedis</taxon>
        <taxon>Mucoromycota</taxon>
        <taxon>Glomeromycotina</taxon>
        <taxon>Glomeromycetes</taxon>
        <taxon>Diversisporales</taxon>
        <taxon>Gigasporaceae</taxon>
        <taxon>Scutellospora</taxon>
    </lineage>
</organism>
<keyword evidence="2" id="KW-1185">Reference proteome</keyword>